<dbReference type="GO" id="GO:0031146">
    <property type="term" value="P:SCF-dependent proteasomal ubiquitin-dependent protein catabolic process"/>
    <property type="evidence" value="ECO:0007669"/>
    <property type="project" value="TreeGrafter"/>
</dbReference>
<dbReference type="SUPFAM" id="SSF81383">
    <property type="entry name" value="F-box domain"/>
    <property type="match status" value="1"/>
</dbReference>
<reference evidence="2" key="1">
    <citation type="journal article" date="2022" name="IScience">
        <title>Evolution of zygomycete secretomes and the origins of terrestrial fungal ecologies.</title>
        <authorList>
            <person name="Chang Y."/>
            <person name="Wang Y."/>
            <person name="Mondo S."/>
            <person name="Ahrendt S."/>
            <person name="Andreopoulos W."/>
            <person name="Barry K."/>
            <person name="Beard J."/>
            <person name="Benny G.L."/>
            <person name="Blankenship S."/>
            <person name="Bonito G."/>
            <person name="Cuomo C."/>
            <person name="Desiro A."/>
            <person name="Gervers K.A."/>
            <person name="Hundley H."/>
            <person name="Kuo A."/>
            <person name="LaButti K."/>
            <person name="Lang B.F."/>
            <person name="Lipzen A."/>
            <person name="O'Donnell K."/>
            <person name="Pangilinan J."/>
            <person name="Reynolds N."/>
            <person name="Sandor L."/>
            <person name="Smith M.E."/>
            <person name="Tsang A."/>
            <person name="Grigoriev I.V."/>
            <person name="Stajich J.E."/>
            <person name="Spatafora J.W."/>
        </authorList>
    </citation>
    <scope>NUCLEOTIDE SEQUENCE</scope>
    <source>
        <strain evidence="2">RSA 2281</strain>
    </source>
</reference>
<name>A0AAD5JY48_9FUNG</name>
<dbReference type="Pfam" id="PF00646">
    <property type="entry name" value="F-box"/>
    <property type="match status" value="1"/>
</dbReference>
<dbReference type="AlphaFoldDB" id="A0AAD5JY48"/>
<reference evidence="2" key="2">
    <citation type="submission" date="2023-02" db="EMBL/GenBank/DDBJ databases">
        <authorList>
            <consortium name="DOE Joint Genome Institute"/>
            <person name="Mondo S.J."/>
            <person name="Chang Y."/>
            <person name="Wang Y."/>
            <person name="Ahrendt S."/>
            <person name="Andreopoulos W."/>
            <person name="Barry K."/>
            <person name="Beard J."/>
            <person name="Benny G.L."/>
            <person name="Blankenship S."/>
            <person name="Bonito G."/>
            <person name="Cuomo C."/>
            <person name="Desiro A."/>
            <person name="Gervers K.A."/>
            <person name="Hundley H."/>
            <person name="Kuo A."/>
            <person name="LaButti K."/>
            <person name="Lang B.F."/>
            <person name="Lipzen A."/>
            <person name="O'Donnell K."/>
            <person name="Pangilinan J."/>
            <person name="Reynolds N."/>
            <person name="Sandor L."/>
            <person name="Smith M.W."/>
            <person name="Tsang A."/>
            <person name="Grigoriev I.V."/>
            <person name="Stajich J.E."/>
            <person name="Spatafora J.W."/>
        </authorList>
    </citation>
    <scope>NUCLEOTIDE SEQUENCE</scope>
    <source>
        <strain evidence="2">RSA 2281</strain>
    </source>
</reference>
<keyword evidence="3" id="KW-1185">Reference proteome</keyword>
<evidence type="ECO:0000259" key="1">
    <source>
        <dbReference type="PROSITE" id="PS50181"/>
    </source>
</evidence>
<feature type="domain" description="F-box" evidence="1">
    <location>
        <begin position="10"/>
        <end position="57"/>
    </location>
</feature>
<dbReference type="PANTHER" id="PTHR13318">
    <property type="entry name" value="PARTNER OF PAIRED, ISOFORM B-RELATED"/>
    <property type="match status" value="1"/>
</dbReference>
<evidence type="ECO:0000313" key="3">
    <source>
        <dbReference type="Proteomes" id="UP001209540"/>
    </source>
</evidence>
<proteinExistence type="predicted"/>
<sequence>MTGASSAIRIDFVKYLPIEIVSVILDYFEVLELFKLLGVSRAWKNRLLAFNKLWSNVIIHDDDLNLIVVDALADIAHKVERLKLRSVWGDDTKNPCGRKIFNLIKNGAFLTLERLDLMDYTIPREYDIYHLLDGVANTLISLKLKPPESEQFHPIYLENIVSICKRLEQFWCPPNIAVSPPPRSFSTQAIIHGNTTIIPTTVTSTSLKQLIVDPDGHTPDHFVKRIVSLCPNIRRLSIQRCSHQMLDVIQQHYGNQLQYLLFNASHGTSWASSCYSKWVPQVEICVIAQQQEQYQKPEGRDNNKLIRREEKGLRYLSVYQFPKSSCVSLIHQHEKTLEELHLSFVWMDGQMTDEATTAAFETIGKLTNLRVLGLDCCFHLPQTVVTILTRVSVETLHSLYLISIDLSTDRRVLPLIKQLTHLKHLFVGSMTKVDYNDLIQLIEHFSNPSPTSNSSCLQTISISGNDLILDDRLLLAIARIRTLKKISIIDPRQITEKGVDQFCRTLQRLNSGSLRSLVFERVHTVSNTSLQYLALIPNLKKIILRYVKSNKLTREGVTKLLGDRVIIHDEAYRSTCQRYL</sequence>
<dbReference type="GO" id="GO:0019005">
    <property type="term" value="C:SCF ubiquitin ligase complex"/>
    <property type="evidence" value="ECO:0007669"/>
    <property type="project" value="TreeGrafter"/>
</dbReference>
<dbReference type="EMBL" id="JAIXMP010000042">
    <property type="protein sequence ID" value="KAI9247442.1"/>
    <property type="molecule type" value="Genomic_DNA"/>
</dbReference>
<dbReference type="PROSITE" id="PS50181">
    <property type="entry name" value="FBOX"/>
    <property type="match status" value="1"/>
</dbReference>
<accession>A0AAD5JY48</accession>
<dbReference type="Gene3D" id="3.80.10.10">
    <property type="entry name" value="Ribonuclease Inhibitor"/>
    <property type="match status" value="2"/>
</dbReference>
<protein>
    <recommendedName>
        <fullName evidence="1">F-box domain-containing protein</fullName>
    </recommendedName>
</protein>
<dbReference type="InterPro" id="IPR032675">
    <property type="entry name" value="LRR_dom_sf"/>
</dbReference>
<dbReference type="InterPro" id="IPR036047">
    <property type="entry name" value="F-box-like_dom_sf"/>
</dbReference>
<dbReference type="Gene3D" id="1.20.1280.50">
    <property type="match status" value="1"/>
</dbReference>
<dbReference type="SUPFAM" id="SSF52047">
    <property type="entry name" value="RNI-like"/>
    <property type="match status" value="1"/>
</dbReference>
<dbReference type="Proteomes" id="UP001209540">
    <property type="component" value="Unassembled WGS sequence"/>
</dbReference>
<organism evidence="2 3">
    <name type="scientific">Phascolomyces articulosus</name>
    <dbReference type="NCBI Taxonomy" id="60185"/>
    <lineage>
        <taxon>Eukaryota</taxon>
        <taxon>Fungi</taxon>
        <taxon>Fungi incertae sedis</taxon>
        <taxon>Mucoromycota</taxon>
        <taxon>Mucoromycotina</taxon>
        <taxon>Mucoromycetes</taxon>
        <taxon>Mucorales</taxon>
        <taxon>Lichtheimiaceae</taxon>
        <taxon>Phascolomyces</taxon>
    </lineage>
</organism>
<comment type="caution">
    <text evidence="2">The sequence shown here is derived from an EMBL/GenBank/DDBJ whole genome shotgun (WGS) entry which is preliminary data.</text>
</comment>
<evidence type="ECO:0000313" key="2">
    <source>
        <dbReference type="EMBL" id="KAI9247442.1"/>
    </source>
</evidence>
<dbReference type="InterPro" id="IPR001810">
    <property type="entry name" value="F-box_dom"/>
</dbReference>
<gene>
    <name evidence="2" type="ORF">BDA99DRAFT_525929</name>
</gene>